<proteinExistence type="predicted"/>
<evidence type="ECO:0000256" key="1">
    <source>
        <dbReference type="ARBA" id="ARBA00004167"/>
    </source>
</evidence>
<evidence type="ECO:0000313" key="8">
    <source>
        <dbReference type="Proteomes" id="UP000799753"/>
    </source>
</evidence>
<keyword evidence="4 6" id="KW-0472">Membrane</keyword>
<dbReference type="OrthoDB" id="5344815at2759"/>
<evidence type="ECO:0000256" key="4">
    <source>
        <dbReference type="ARBA" id="ARBA00023136"/>
    </source>
</evidence>
<evidence type="ECO:0000256" key="3">
    <source>
        <dbReference type="ARBA" id="ARBA00022989"/>
    </source>
</evidence>
<dbReference type="PANTHER" id="PTHR15549:SF33">
    <property type="entry name" value="MEMBRANE PROTEIN WSC4, PUTATIVE (AFU_ORTHOLOGUE AFUA_5G09020)-RELATED"/>
    <property type="match status" value="1"/>
</dbReference>
<keyword evidence="3 6" id="KW-1133">Transmembrane helix</keyword>
<feature type="transmembrane region" description="Helical" evidence="6">
    <location>
        <begin position="230"/>
        <end position="253"/>
    </location>
</feature>
<name>A0A6A6S8E9_9PLEO</name>
<dbReference type="GO" id="GO:0071944">
    <property type="term" value="C:cell periphery"/>
    <property type="evidence" value="ECO:0007669"/>
    <property type="project" value="UniProtKB-ARBA"/>
</dbReference>
<dbReference type="PANTHER" id="PTHR15549">
    <property type="entry name" value="PAIRED IMMUNOGLOBULIN-LIKE TYPE 2 RECEPTOR"/>
    <property type="match status" value="1"/>
</dbReference>
<dbReference type="Proteomes" id="UP000799753">
    <property type="component" value="Unassembled WGS sequence"/>
</dbReference>
<evidence type="ECO:0000256" key="2">
    <source>
        <dbReference type="ARBA" id="ARBA00022692"/>
    </source>
</evidence>
<organism evidence="7 8">
    <name type="scientific">Massarina eburnea CBS 473.64</name>
    <dbReference type="NCBI Taxonomy" id="1395130"/>
    <lineage>
        <taxon>Eukaryota</taxon>
        <taxon>Fungi</taxon>
        <taxon>Dikarya</taxon>
        <taxon>Ascomycota</taxon>
        <taxon>Pezizomycotina</taxon>
        <taxon>Dothideomycetes</taxon>
        <taxon>Pleosporomycetidae</taxon>
        <taxon>Pleosporales</taxon>
        <taxon>Massarineae</taxon>
        <taxon>Massarinaceae</taxon>
        <taxon>Massarina</taxon>
    </lineage>
</organism>
<reference evidence="7" key="1">
    <citation type="journal article" date="2020" name="Stud. Mycol.">
        <title>101 Dothideomycetes genomes: a test case for predicting lifestyles and emergence of pathogens.</title>
        <authorList>
            <person name="Haridas S."/>
            <person name="Albert R."/>
            <person name="Binder M."/>
            <person name="Bloem J."/>
            <person name="Labutti K."/>
            <person name="Salamov A."/>
            <person name="Andreopoulos B."/>
            <person name="Baker S."/>
            <person name="Barry K."/>
            <person name="Bills G."/>
            <person name="Bluhm B."/>
            <person name="Cannon C."/>
            <person name="Castanera R."/>
            <person name="Culley D."/>
            <person name="Daum C."/>
            <person name="Ezra D."/>
            <person name="Gonzalez J."/>
            <person name="Henrissat B."/>
            <person name="Kuo A."/>
            <person name="Liang C."/>
            <person name="Lipzen A."/>
            <person name="Lutzoni F."/>
            <person name="Magnuson J."/>
            <person name="Mondo S."/>
            <person name="Nolan M."/>
            <person name="Ohm R."/>
            <person name="Pangilinan J."/>
            <person name="Park H.-J."/>
            <person name="Ramirez L."/>
            <person name="Alfaro M."/>
            <person name="Sun H."/>
            <person name="Tritt A."/>
            <person name="Yoshinaga Y."/>
            <person name="Zwiers L.-H."/>
            <person name="Turgeon B."/>
            <person name="Goodwin S."/>
            <person name="Spatafora J."/>
            <person name="Crous P."/>
            <person name="Grigoriev I."/>
        </authorList>
    </citation>
    <scope>NUCLEOTIDE SEQUENCE</scope>
    <source>
        <strain evidence="7">CBS 473.64</strain>
    </source>
</reference>
<keyword evidence="8" id="KW-1185">Reference proteome</keyword>
<dbReference type="GO" id="GO:0016020">
    <property type="term" value="C:membrane"/>
    <property type="evidence" value="ECO:0007669"/>
    <property type="project" value="UniProtKB-SubCell"/>
</dbReference>
<dbReference type="AlphaFoldDB" id="A0A6A6S8E9"/>
<evidence type="ECO:0000313" key="7">
    <source>
        <dbReference type="EMBL" id="KAF2643013.1"/>
    </source>
</evidence>
<accession>A0A6A6S8E9</accession>
<evidence type="ECO:0000256" key="6">
    <source>
        <dbReference type="SAM" id="Phobius"/>
    </source>
</evidence>
<dbReference type="EMBL" id="MU006780">
    <property type="protein sequence ID" value="KAF2643013.1"/>
    <property type="molecule type" value="Genomic_DNA"/>
</dbReference>
<gene>
    <name evidence="7" type="ORF">P280DRAFT_242108</name>
</gene>
<feature type="region of interest" description="Disordered" evidence="5">
    <location>
        <begin position="177"/>
        <end position="223"/>
    </location>
</feature>
<protein>
    <submittedName>
        <fullName evidence="7">Uncharacterized protein</fullName>
    </submittedName>
</protein>
<keyword evidence="2 6" id="KW-0812">Transmembrane</keyword>
<dbReference type="InterPro" id="IPR051694">
    <property type="entry name" value="Immunoregulatory_rcpt-like"/>
</dbReference>
<sequence length="325" mass="34397">MEGKLVVQRQVVGDFDENRYYRFSNANGLSPNNTISAGLHRDSNGAINMTKISVTTSSENWQLYYQGGRYFIRNWDFGGDWQLGLTADSRSDPKMLKRSGAVGQQWTLAKSADGKGYLVTNGLLGNGSFLALSGINTVPAMQPSASGGLWDIQINPSAGSSAGTMLQDVANFEVSSSSSTSSTLSTSSPSPSPTSSITDSSPPASTTPTTNAPAQPSLAPSSSSGLSTGAVVGIAIAGVAILIASAVLAWFFLLRRKKQKNQTGLHSTTYEVPEGGNKMVYAYSAEVGNSEAVYEAQHKGYDEPRYEMDGSMGAERGVDGKRFRV</sequence>
<comment type="subcellular location">
    <subcellularLocation>
        <location evidence="1">Membrane</location>
        <topology evidence="1">Single-pass membrane protein</topology>
    </subcellularLocation>
</comment>
<evidence type="ECO:0000256" key="5">
    <source>
        <dbReference type="SAM" id="MobiDB-lite"/>
    </source>
</evidence>